<dbReference type="GO" id="GO:0007155">
    <property type="term" value="P:cell adhesion"/>
    <property type="evidence" value="ECO:0007669"/>
    <property type="project" value="UniProtKB-KW"/>
</dbReference>
<keyword evidence="5" id="KW-0130">Cell adhesion</keyword>
<evidence type="ECO:0000256" key="3">
    <source>
        <dbReference type="ARBA" id="ARBA00022737"/>
    </source>
</evidence>
<evidence type="ECO:0000256" key="2">
    <source>
        <dbReference type="ARBA" id="ARBA00022475"/>
    </source>
</evidence>
<evidence type="ECO:0000256" key="6">
    <source>
        <dbReference type="ARBA" id="ARBA00023136"/>
    </source>
</evidence>
<evidence type="ECO:0000256" key="8">
    <source>
        <dbReference type="PROSITE-ProRule" id="PRU00043"/>
    </source>
</evidence>
<organism evidence="10 11">
    <name type="scientific">Cirrhinus mrigala</name>
    <name type="common">Mrigala</name>
    <dbReference type="NCBI Taxonomy" id="683832"/>
    <lineage>
        <taxon>Eukaryota</taxon>
        <taxon>Metazoa</taxon>
        <taxon>Chordata</taxon>
        <taxon>Craniata</taxon>
        <taxon>Vertebrata</taxon>
        <taxon>Euteleostomi</taxon>
        <taxon>Actinopterygii</taxon>
        <taxon>Neopterygii</taxon>
        <taxon>Teleostei</taxon>
        <taxon>Ostariophysi</taxon>
        <taxon>Cypriniformes</taxon>
        <taxon>Cyprinidae</taxon>
        <taxon>Labeoninae</taxon>
        <taxon>Labeonini</taxon>
        <taxon>Cirrhinus</taxon>
    </lineage>
</organism>
<accession>A0ABD0P357</accession>
<dbReference type="SUPFAM" id="SSF49313">
    <property type="entry name" value="Cadherin-like"/>
    <property type="match status" value="1"/>
</dbReference>
<dbReference type="PROSITE" id="PS50268">
    <property type="entry name" value="CADHERIN_2"/>
    <property type="match status" value="1"/>
</dbReference>
<comment type="caution">
    <text evidence="10">The sequence shown here is derived from an EMBL/GenBank/DDBJ whole genome shotgun (WGS) entry which is preliminary data.</text>
</comment>
<sequence>MRYATDDSLKITYNITGPGADQPPTGLFIVEKYTGWIKVTKSLDREETAEYI</sequence>
<dbReference type="FunFam" id="2.60.40.60:FF:000011">
    <property type="entry name" value="Cadherin 1"/>
    <property type="match status" value="1"/>
</dbReference>
<dbReference type="AlphaFoldDB" id="A0ABD0P357"/>
<reference evidence="10 11" key="1">
    <citation type="submission" date="2024-05" db="EMBL/GenBank/DDBJ databases">
        <title>Genome sequencing and assembly of Indian major carp, Cirrhinus mrigala (Hamilton, 1822).</title>
        <authorList>
            <person name="Mohindra V."/>
            <person name="Chowdhury L.M."/>
            <person name="Lal K."/>
            <person name="Jena J.K."/>
        </authorList>
    </citation>
    <scope>NUCLEOTIDE SEQUENCE [LARGE SCALE GENOMIC DNA]</scope>
    <source>
        <strain evidence="10">CM1030</strain>
        <tissue evidence="10">Blood</tissue>
    </source>
</reference>
<evidence type="ECO:0000313" key="10">
    <source>
        <dbReference type="EMBL" id="KAL0167661.1"/>
    </source>
</evidence>
<evidence type="ECO:0000256" key="4">
    <source>
        <dbReference type="ARBA" id="ARBA00022837"/>
    </source>
</evidence>
<dbReference type="GO" id="GO:0005509">
    <property type="term" value="F:calcium ion binding"/>
    <property type="evidence" value="ECO:0007669"/>
    <property type="project" value="UniProtKB-UniRule"/>
</dbReference>
<keyword evidence="4 8" id="KW-0106">Calcium</keyword>
<dbReference type="CDD" id="cd11304">
    <property type="entry name" value="Cadherin_repeat"/>
    <property type="match status" value="1"/>
</dbReference>
<dbReference type="EMBL" id="JAMKFB020000018">
    <property type="protein sequence ID" value="KAL0167661.1"/>
    <property type="molecule type" value="Genomic_DNA"/>
</dbReference>
<dbReference type="GO" id="GO:0005886">
    <property type="term" value="C:plasma membrane"/>
    <property type="evidence" value="ECO:0007669"/>
    <property type="project" value="UniProtKB-SubCell"/>
</dbReference>
<evidence type="ECO:0000256" key="7">
    <source>
        <dbReference type="ARBA" id="ARBA00023180"/>
    </source>
</evidence>
<proteinExistence type="predicted"/>
<protein>
    <recommendedName>
        <fullName evidence="9">Cadherin domain-containing protein</fullName>
    </recommendedName>
</protein>
<feature type="non-terminal residue" evidence="10">
    <location>
        <position position="52"/>
    </location>
</feature>
<keyword evidence="7" id="KW-0325">Glycoprotein</keyword>
<feature type="domain" description="Cadherin" evidence="9">
    <location>
        <begin position="4"/>
        <end position="51"/>
    </location>
</feature>
<evidence type="ECO:0000256" key="1">
    <source>
        <dbReference type="ARBA" id="ARBA00004236"/>
    </source>
</evidence>
<evidence type="ECO:0000256" key="5">
    <source>
        <dbReference type="ARBA" id="ARBA00022889"/>
    </source>
</evidence>
<comment type="subcellular location">
    <subcellularLocation>
        <location evidence="1">Cell membrane</location>
    </subcellularLocation>
</comment>
<name>A0ABD0P357_CIRMR</name>
<dbReference type="Proteomes" id="UP001529510">
    <property type="component" value="Unassembled WGS sequence"/>
</dbReference>
<dbReference type="InterPro" id="IPR015919">
    <property type="entry name" value="Cadherin-like_sf"/>
</dbReference>
<evidence type="ECO:0000259" key="9">
    <source>
        <dbReference type="PROSITE" id="PS50268"/>
    </source>
</evidence>
<gene>
    <name evidence="10" type="ORF">M9458_035883</name>
</gene>
<dbReference type="Pfam" id="PF00028">
    <property type="entry name" value="Cadherin"/>
    <property type="match status" value="1"/>
</dbReference>
<keyword evidence="11" id="KW-1185">Reference proteome</keyword>
<dbReference type="Gene3D" id="2.60.40.60">
    <property type="entry name" value="Cadherins"/>
    <property type="match status" value="1"/>
</dbReference>
<keyword evidence="6" id="KW-0472">Membrane</keyword>
<evidence type="ECO:0000313" key="11">
    <source>
        <dbReference type="Proteomes" id="UP001529510"/>
    </source>
</evidence>
<keyword evidence="3" id="KW-0677">Repeat</keyword>
<keyword evidence="2" id="KW-1003">Cell membrane</keyword>
<dbReference type="InterPro" id="IPR002126">
    <property type="entry name" value="Cadherin-like_dom"/>
</dbReference>